<dbReference type="Proteomes" id="UP000260808">
    <property type="component" value="Unassembled WGS sequence"/>
</dbReference>
<protein>
    <submittedName>
        <fullName evidence="2">Uncharacterized protein</fullName>
    </submittedName>
</protein>
<name>A0A3E4VCE8_MEDGN</name>
<feature type="region of interest" description="Disordered" evidence="1">
    <location>
        <begin position="1"/>
        <end position="24"/>
    </location>
</feature>
<proteinExistence type="predicted"/>
<dbReference type="EMBL" id="QSSX01000004">
    <property type="protein sequence ID" value="RGM25106.1"/>
    <property type="molecule type" value="Genomic_DNA"/>
</dbReference>
<feature type="compositionally biased region" description="Basic and acidic residues" evidence="1">
    <location>
        <begin position="1"/>
        <end position="13"/>
    </location>
</feature>
<reference evidence="2 3" key="1">
    <citation type="submission" date="2018-08" db="EMBL/GenBank/DDBJ databases">
        <title>A genome reference for cultivated species of the human gut microbiota.</title>
        <authorList>
            <person name="Zou Y."/>
            <person name="Xue W."/>
            <person name="Luo G."/>
        </authorList>
    </citation>
    <scope>NUCLEOTIDE SEQUENCE [LARGE SCALE GENOMIC DNA]</scope>
    <source>
        <strain evidence="2 3">TF01-20-2</strain>
    </source>
</reference>
<accession>A0A3E4VCE8</accession>
<evidence type="ECO:0000256" key="1">
    <source>
        <dbReference type="SAM" id="MobiDB-lite"/>
    </source>
</evidence>
<comment type="caution">
    <text evidence="2">The sequence shown here is derived from an EMBL/GenBank/DDBJ whole genome shotgun (WGS) entry which is preliminary data.</text>
</comment>
<evidence type="ECO:0000313" key="3">
    <source>
        <dbReference type="Proteomes" id="UP000260808"/>
    </source>
</evidence>
<sequence>MSDSVKAPEEAKTPAKKKQPAAKAPETVLYVGPTINGIAITGTVYSSIPEAAKAAREKAPMILNLFIPIREYGTAEQMIREKRGYIYSAYTEALKLKKEKGGNN</sequence>
<dbReference type="AlphaFoldDB" id="A0A3E4VCE8"/>
<gene>
    <name evidence="2" type="ORF">DXC31_02530</name>
</gene>
<organism evidence="2 3">
    <name type="scientific">Mediterraneibacter gnavus</name>
    <name type="common">Ruminococcus gnavus</name>
    <dbReference type="NCBI Taxonomy" id="33038"/>
    <lineage>
        <taxon>Bacteria</taxon>
        <taxon>Bacillati</taxon>
        <taxon>Bacillota</taxon>
        <taxon>Clostridia</taxon>
        <taxon>Lachnospirales</taxon>
        <taxon>Lachnospiraceae</taxon>
        <taxon>Mediterraneibacter</taxon>
    </lineage>
</organism>
<evidence type="ECO:0000313" key="2">
    <source>
        <dbReference type="EMBL" id="RGM25106.1"/>
    </source>
</evidence>